<feature type="region of interest" description="Disordered" evidence="1">
    <location>
        <begin position="214"/>
        <end position="281"/>
    </location>
</feature>
<dbReference type="OrthoDB" id="3245657at2759"/>
<gene>
    <name evidence="3" type="ORF">GSI_07067</name>
</gene>
<feature type="region of interest" description="Disordered" evidence="1">
    <location>
        <begin position="144"/>
        <end position="176"/>
    </location>
</feature>
<feature type="compositionally biased region" description="Low complexity" evidence="1">
    <location>
        <begin position="144"/>
        <end position="171"/>
    </location>
</feature>
<feature type="compositionally biased region" description="Basic and acidic residues" evidence="1">
    <location>
        <begin position="258"/>
        <end position="273"/>
    </location>
</feature>
<name>A0A2G8SBB9_9APHY</name>
<comment type="caution">
    <text evidence="3">The sequence shown here is derived from an EMBL/GenBank/DDBJ whole genome shotgun (WGS) entry which is preliminary data.</text>
</comment>
<proteinExistence type="predicted"/>
<evidence type="ECO:0000313" key="4">
    <source>
        <dbReference type="Proteomes" id="UP000230002"/>
    </source>
</evidence>
<evidence type="ECO:0000313" key="3">
    <source>
        <dbReference type="EMBL" id="PIL30898.1"/>
    </source>
</evidence>
<keyword evidence="2" id="KW-0812">Transmembrane</keyword>
<accession>A0A2G8SBB9</accession>
<reference evidence="3 4" key="1">
    <citation type="journal article" date="2015" name="Sci. Rep.">
        <title>Chromosome-level genome map provides insights into diverse defense mechanisms in the medicinal fungus Ganoderma sinense.</title>
        <authorList>
            <person name="Zhu Y."/>
            <person name="Xu J."/>
            <person name="Sun C."/>
            <person name="Zhou S."/>
            <person name="Xu H."/>
            <person name="Nelson D.R."/>
            <person name="Qian J."/>
            <person name="Song J."/>
            <person name="Luo H."/>
            <person name="Xiang L."/>
            <person name="Li Y."/>
            <person name="Xu Z."/>
            <person name="Ji A."/>
            <person name="Wang L."/>
            <person name="Lu S."/>
            <person name="Hayward A."/>
            <person name="Sun W."/>
            <person name="Li X."/>
            <person name="Schwartz D.C."/>
            <person name="Wang Y."/>
            <person name="Chen S."/>
        </authorList>
    </citation>
    <scope>NUCLEOTIDE SEQUENCE [LARGE SCALE GENOMIC DNA]</scope>
    <source>
        <strain evidence="3 4">ZZ0214-1</strain>
    </source>
</reference>
<evidence type="ECO:0000256" key="1">
    <source>
        <dbReference type="SAM" id="MobiDB-lite"/>
    </source>
</evidence>
<dbReference type="Proteomes" id="UP000230002">
    <property type="component" value="Unassembled WGS sequence"/>
</dbReference>
<keyword evidence="4" id="KW-1185">Reference proteome</keyword>
<protein>
    <submittedName>
        <fullName evidence="3">Uncharacterized protein</fullName>
    </submittedName>
</protein>
<dbReference type="STRING" id="1077348.A0A2G8SBB9"/>
<dbReference type="EMBL" id="AYKW01000013">
    <property type="protein sequence ID" value="PIL30898.1"/>
    <property type="molecule type" value="Genomic_DNA"/>
</dbReference>
<feature type="transmembrane region" description="Helical" evidence="2">
    <location>
        <begin position="185"/>
        <end position="205"/>
    </location>
</feature>
<sequence length="281" mass="29781">MTIDDTSGDPLTGDIILYEPASSWRSGNQNLCMNCIARPDASGETWHEGASFSSQSGAWQSKSQVLTASVPFNGSAVYVYGIIAPFWRTDLAFYLDGERAATFALEVNTSRAYGYESGATTTGGGNDTLVLLDRVVYTHDSGLLTTPSNTTSPPAASSTSTSFFSGPSATSDPRPNIVATSPSNVYVIGGMLVMGLVIAAWGRLWRRYKRGRLPPSTLHRRSAGAGAGASPGMQRQRFKISTSAGELVGRGRRGLANGERDSGHEPQGGDRGRRPAGTFCE</sequence>
<evidence type="ECO:0000256" key="2">
    <source>
        <dbReference type="SAM" id="Phobius"/>
    </source>
</evidence>
<keyword evidence="2" id="KW-1133">Transmembrane helix</keyword>
<keyword evidence="2" id="KW-0472">Membrane</keyword>
<dbReference type="AlphaFoldDB" id="A0A2G8SBB9"/>
<organism evidence="3 4">
    <name type="scientific">Ganoderma sinense ZZ0214-1</name>
    <dbReference type="NCBI Taxonomy" id="1077348"/>
    <lineage>
        <taxon>Eukaryota</taxon>
        <taxon>Fungi</taxon>
        <taxon>Dikarya</taxon>
        <taxon>Basidiomycota</taxon>
        <taxon>Agaricomycotina</taxon>
        <taxon>Agaricomycetes</taxon>
        <taxon>Polyporales</taxon>
        <taxon>Polyporaceae</taxon>
        <taxon>Ganoderma</taxon>
    </lineage>
</organism>